<dbReference type="EMBL" id="MU971378">
    <property type="protein sequence ID" value="KAK9236893.1"/>
    <property type="molecule type" value="Genomic_DNA"/>
</dbReference>
<sequence>MASETALLASRFAVSIAQTRALVASWLESDPKDKGDTRSNGSSNIAGSGRDDLFDEAEGDEEQGAKKGKSRGIGLDKAKQKYERANVPRADDVTMSTEDETSANDEDKEFSKKYTIIVGRGGIGTPASSDTSESVTRPSVSAFRQRKTIEFMQKQIHKRRADNAHLQVNSNSHNSEEVDEDGDEEESRTTAVHVGSNKRPGSTVPTGPPLSTTHPASKDNGNDTSIPTPTKKAKPLSVLDDLIQRKQEQQRRKKKKKKRAGKASSEA</sequence>
<dbReference type="Proteomes" id="UP001433508">
    <property type="component" value="Unassembled WGS sequence"/>
</dbReference>
<proteinExistence type="predicted"/>
<reference evidence="2" key="1">
    <citation type="journal article" date="2024" name="Front. Bioeng. Biotechnol.">
        <title>Genome-scale model development and genomic sequencing of the oleaginous clade Lipomyces.</title>
        <authorList>
            <person name="Czajka J.J."/>
            <person name="Han Y."/>
            <person name="Kim J."/>
            <person name="Mondo S.J."/>
            <person name="Hofstad B.A."/>
            <person name="Robles A."/>
            <person name="Haridas S."/>
            <person name="Riley R."/>
            <person name="LaButti K."/>
            <person name="Pangilinan J."/>
            <person name="Andreopoulos W."/>
            <person name="Lipzen A."/>
            <person name="Yan J."/>
            <person name="Wang M."/>
            <person name="Ng V."/>
            <person name="Grigoriev I.V."/>
            <person name="Spatafora J.W."/>
            <person name="Magnuson J.K."/>
            <person name="Baker S.E."/>
            <person name="Pomraning K.R."/>
        </authorList>
    </citation>
    <scope>NUCLEOTIDE SEQUENCE [LARGE SCALE GENOMIC DNA]</scope>
    <source>
        <strain evidence="2">CBS 7786</strain>
    </source>
</reference>
<accession>A0ACC3SZ06</accession>
<protein>
    <submittedName>
        <fullName evidence="1">Uncharacterized protein</fullName>
    </submittedName>
</protein>
<comment type="caution">
    <text evidence="1">The sequence shown here is derived from an EMBL/GenBank/DDBJ whole genome shotgun (WGS) entry which is preliminary data.</text>
</comment>
<name>A0ACC3SZ06_LIPKO</name>
<evidence type="ECO:0000313" key="2">
    <source>
        <dbReference type="Proteomes" id="UP001433508"/>
    </source>
</evidence>
<organism evidence="1 2">
    <name type="scientific">Lipomyces kononenkoae</name>
    <name type="common">Yeast</name>
    <dbReference type="NCBI Taxonomy" id="34357"/>
    <lineage>
        <taxon>Eukaryota</taxon>
        <taxon>Fungi</taxon>
        <taxon>Dikarya</taxon>
        <taxon>Ascomycota</taxon>
        <taxon>Saccharomycotina</taxon>
        <taxon>Lipomycetes</taxon>
        <taxon>Lipomycetales</taxon>
        <taxon>Lipomycetaceae</taxon>
        <taxon>Lipomyces</taxon>
    </lineage>
</organism>
<gene>
    <name evidence="1" type="ORF">V1525DRAFT_361921</name>
</gene>
<keyword evidence="2" id="KW-1185">Reference proteome</keyword>
<evidence type="ECO:0000313" key="1">
    <source>
        <dbReference type="EMBL" id="KAK9236893.1"/>
    </source>
</evidence>